<name>A0AAC8QJ30_9BACT</name>
<proteinExistence type="predicted"/>
<evidence type="ECO:0000313" key="4">
    <source>
        <dbReference type="Proteomes" id="UP000035579"/>
    </source>
</evidence>
<evidence type="ECO:0000313" key="2">
    <source>
        <dbReference type="EMBL" id="AKJ08339.1"/>
    </source>
</evidence>
<gene>
    <name evidence="2" type="ORF">AA314_09965</name>
    <name evidence="3" type="ORF">ATI61_1251</name>
</gene>
<dbReference type="AlphaFoldDB" id="A0AAC8QJ30"/>
<accession>A0AAC8QJ30</accession>
<evidence type="ECO:0000313" key="3">
    <source>
        <dbReference type="EMBL" id="REG15375.1"/>
    </source>
</evidence>
<keyword evidence="5" id="KW-1185">Reference proteome</keyword>
<reference evidence="3 5" key="2">
    <citation type="submission" date="2018-08" db="EMBL/GenBank/DDBJ databases">
        <title>Genomic Encyclopedia of Archaeal and Bacterial Type Strains, Phase II (KMG-II): from individual species to whole genera.</title>
        <authorList>
            <person name="Goeker M."/>
        </authorList>
    </citation>
    <scope>NUCLEOTIDE SEQUENCE [LARGE SCALE GENOMIC DNA]</scope>
    <source>
        <strain evidence="3 5">DSM 2261</strain>
    </source>
</reference>
<feature type="region of interest" description="Disordered" evidence="1">
    <location>
        <begin position="1"/>
        <end position="55"/>
    </location>
</feature>
<dbReference type="Proteomes" id="UP000035579">
    <property type="component" value="Chromosome"/>
</dbReference>
<dbReference type="EMBL" id="QUMU01000025">
    <property type="protein sequence ID" value="REG15375.1"/>
    <property type="molecule type" value="Genomic_DNA"/>
</dbReference>
<dbReference type="RefSeq" id="WP_047861126.1">
    <property type="nucleotide sequence ID" value="NZ_CP011509.1"/>
</dbReference>
<evidence type="ECO:0000313" key="5">
    <source>
        <dbReference type="Proteomes" id="UP000256345"/>
    </source>
</evidence>
<dbReference type="KEGG" id="age:AA314_09965"/>
<dbReference type="Proteomes" id="UP000256345">
    <property type="component" value="Unassembled WGS sequence"/>
</dbReference>
<dbReference type="EMBL" id="CP011509">
    <property type="protein sequence ID" value="AKJ08339.1"/>
    <property type="molecule type" value="Genomic_DNA"/>
</dbReference>
<organism evidence="2 4">
    <name type="scientific">Archangium gephyra</name>
    <dbReference type="NCBI Taxonomy" id="48"/>
    <lineage>
        <taxon>Bacteria</taxon>
        <taxon>Pseudomonadati</taxon>
        <taxon>Myxococcota</taxon>
        <taxon>Myxococcia</taxon>
        <taxon>Myxococcales</taxon>
        <taxon>Cystobacterineae</taxon>
        <taxon>Archangiaceae</taxon>
        <taxon>Archangium</taxon>
    </lineage>
</organism>
<feature type="compositionally biased region" description="Basic and acidic residues" evidence="1">
    <location>
        <begin position="28"/>
        <end position="38"/>
    </location>
</feature>
<feature type="region of interest" description="Disordered" evidence="1">
    <location>
        <begin position="85"/>
        <end position="106"/>
    </location>
</feature>
<sequence length="106" mass="11825">MSLWSPGARDAYRKSHPGSFGTSNRIETLPKKLEKPAGEARQPQPTRTTGIWGPQARDAYVAAQRQEQLKEKIAKFAEQVREGLPPLSTDCFDTAPTGRNPRAHQR</sequence>
<evidence type="ECO:0000256" key="1">
    <source>
        <dbReference type="SAM" id="MobiDB-lite"/>
    </source>
</evidence>
<protein>
    <submittedName>
        <fullName evidence="2">Uncharacterized protein</fullName>
    </submittedName>
</protein>
<reference evidence="2 4" key="1">
    <citation type="submission" date="2015-05" db="EMBL/GenBank/DDBJ databases">
        <title>Genome assembly of Archangium gephyra DSM 2261.</title>
        <authorList>
            <person name="Sharma G."/>
            <person name="Subramanian S."/>
        </authorList>
    </citation>
    <scope>NUCLEOTIDE SEQUENCE [LARGE SCALE GENOMIC DNA]</scope>
    <source>
        <strain evidence="2 4">DSM 2261</strain>
    </source>
</reference>